<dbReference type="InterPro" id="IPR000383">
    <property type="entry name" value="Xaa-Pro-like_dom"/>
</dbReference>
<dbReference type="Pfam" id="PF02129">
    <property type="entry name" value="Peptidase_S15"/>
    <property type="match status" value="1"/>
</dbReference>
<dbReference type="Gene3D" id="3.40.50.1820">
    <property type="entry name" value="alpha/beta hydrolase"/>
    <property type="match status" value="1"/>
</dbReference>
<feature type="domain" description="Xaa-Pro dipeptidyl-peptidase C-terminal" evidence="2">
    <location>
        <begin position="294"/>
        <end position="543"/>
    </location>
</feature>
<reference evidence="3" key="2">
    <citation type="submission" date="2020-01" db="EMBL/GenBank/DDBJ databases">
        <authorList>
            <person name="Hornung B."/>
        </authorList>
    </citation>
    <scope>NUCLEOTIDE SEQUENCE</scope>
    <source>
        <strain evidence="3">PacBioINE</strain>
    </source>
</reference>
<evidence type="ECO:0000256" key="1">
    <source>
        <dbReference type="ARBA" id="ARBA00022801"/>
    </source>
</evidence>
<dbReference type="Proteomes" id="UP000836597">
    <property type="component" value="Chromosome"/>
</dbReference>
<dbReference type="InterPro" id="IPR013736">
    <property type="entry name" value="Xaa-Pro_dipept_C"/>
</dbReference>
<protein>
    <submittedName>
        <fullName evidence="3">Alpha/Beta hydrolase fold</fullName>
        <ecNumber evidence="3">3.-.-.-</ecNumber>
    </submittedName>
    <submittedName>
        <fullName evidence="4">Cocaine esterase</fullName>
    </submittedName>
</protein>
<name>A0A8S0X668_9FIRM</name>
<accession>A0A8S0X668</accession>
<dbReference type="PANTHER" id="PTHR43056:SF10">
    <property type="entry name" value="COCE_NOND FAMILY, PUTATIVE (AFU_ORTHOLOGUE AFUA_7G00600)-RELATED"/>
    <property type="match status" value="1"/>
</dbReference>
<dbReference type="InterPro" id="IPR005674">
    <property type="entry name" value="CocE/Ser_esterase"/>
</dbReference>
<dbReference type="RefSeq" id="WP_240985659.1">
    <property type="nucleotide sequence ID" value="NZ_CDGJ01000058.1"/>
</dbReference>
<dbReference type="Proteomes" id="UP001071230">
    <property type="component" value="Unassembled WGS sequence"/>
</dbReference>
<reference evidence="4" key="1">
    <citation type="submission" date="2014-11" db="EMBL/GenBank/DDBJ databases">
        <authorList>
            <person name="Hornung B.V."/>
        </authorList>
    </citation>
    <scope>NUCLEOTIDE SEQUENCE</scope>
    <source>
        <strain evidence="4">INE</strain>
    </source>
</reference>
<dbReference type="InterPro" id="IPR029058">
    <property type="entry name" value="AB_hydrolase_fold"/>
</dbReference>
<dbReference type="EC" id="3.-.-.-" evidence="3"/>
<proteinExistence type="predicted"/>
<dbReference type="KEGG" id="aacx:DEACI_2933"/>
<evidence type="ECO:0000313" key="3">
    <source>
        <dbReference type="EMBL" id="CAA7602260.1"/>
    </source>
</evidence>
<dbReference type="Pfam" id="PF08530">
    <property type="entry name" value="PepX_C"/>
    <property type="match status" value="1"/>
</dbReference>
<dbReference type="PANTHER" id="PTHR43056">
    <property type="entry name" value="PEPTIDASE S9 PROLYL OLIGOPEPTIDASE"/>
    <property type="match status" value="1"/>
</dbReference>
<dbReference type="Gene3D" id="2.60.120.260">
    <property type="entry name" value="Galactose-binding domain-like"/>
    <property type="match status" value="1"/>
</dbReference>
<dbReference type="Gene3D" id="1.10.3020.10">
    <property type="entry name" value="alpha-amino acid ester hydrolase ( Helical cap domain)"/>
    <property type="match status" value="1"/>
</dbReference>
<evidence type="ECO:0000313" key="5">
    <source>
        <dbReference type="Proteomes" id="UP001071230"/>
    </source>
</evidence>
<dbReference type="AlphaFoldDB" id="A0A8S0X668"/>
<keyword evidence="1 3" id="KW-0378">Hydrolase</keyword>
<evidence type="ECO:0000259" key="2">
    <source>
        <dbReference type="SMART" id="SM00939"/>
    </source>
</evidence>
<dbReference type="EMBL" id="LR746496">
    <property type="protein sequence ID" value="CAA7602260.1"/>
    <property type="molecule type" value="Genomic_DNA"/>
</dbReference>
<organism evidence="3">
    <name type="scientific">Acididesulfobacillus acetoxydans</name>
    <dbReference type="NCBI Taxonomy" id="1561005"/>
    <lineage>
        <taxon>Bacteria</taxon>
        <taxon>Bacillati</taxon>
        <taxon>Bacillota</taxon>
        <taxon>Clostridia</taxon>
        <taxon>Eubacteriales</taxon>
        <taxon>Peptococcaceae</taxon>
        <taxon>Acididesulfobacillus</taxon>
    </lineage>
</organism>
<evidence type="ECO:0000313" key="4">
    <source>
        <dbReference type="EMBL" id="CEJ07522.1"/>
    </source>
</evidence>
<dbReference type="GO" id="GO:0008239">
    <property type="term" value="F:dipeptidyl-peptidase activity"/>
    <property type="evidence" value="ECO:0007669"/>
    <property type="project" value="InterPro"/>
</dbReference>
<dbReference type="SUPFAM" id="SSF49785">
    <property type="entry name" value="Galactose-binding domain-like"/>
    <property type="match status" value="1"/>
</dbReference>
<dbReference type="EMBL" id="CDGJ01000058">
    <property type="protein sequence ID" value="CEJ07522.1"/>
    <property type="molecule type" value="Genomic_DNA"/>
</dbReference>
<gene>
    <name evidence="4" type="ORF">DEACI_1988</name>
    <name evidence="3" type="ORF">DEACI_2933</name>
</gene>
<keyword evidence="5" id="KW-1185">Reference proteome</keyword>
<dbReference type="InterPro" id="IPR008979">
    <property type="entry name" value="Galactose-bd-like_sf"/>
</dbReference>
<dbReference type="NCBIfam" id="TIGR00976">
    <property type="entry name" value="CocE_NonD"/>
    <property type="match status" value="1"/>
</dbReference>
<dbReference type="SUPFAM" id="SSF53474">
    <property type="entry name" value="alpha/beta-Hydrolases"/>
    <property type="match status" value="1"/>
</dbReference>
<sequence>MFKVKNRWGMRITMRDGIRVAADLYLPDTEQAVPVIVMRTPYGRSTDPNVEQGLWFAARGYGLLVVDVRGRGDSEGTFVPYRGEGLDGYDTIEWAAAQSWCDGNVGTLGASYLGKIQWLTALTHPSHLRAMVPIVSPSDPFVEWPTGVPGPMHLCWQFLVADRVPQNINRVPWEQVYAHLPLVTMDEASGREMPLWRELFHHCQLDDWWRATCYQDRFREIDLPVLHISGWYDDEQIGTPLNFSGMTHQAPSESARKSQRLIMGPWGHNVNTSTRMGDLDFGQAALMDLRSRELRFFDRWLKGQRNGVDEEHPISIFIMGKNRWREEAEWPLARTVYTSVYLHSRGNANSRFGDGTLSLAEPEAEKGDSYVYNPWRPVPFLTEPTSLQIGGPDDYSAIHRRDDVLVYTGEPLTQELEVTGPVKACLYASTSAPDTDFMVQLHDVWPDGYTQRLCDGMIRVRFSKGMDAPELVEPDSIRCYEINCWNTAHVFLPGHRICVHVASSAFPKYDRNQNTGEPLGLSERIEAAFQTIYHDAEHPSAIILPVIP</sequence>
<dbReference type="InterPro" id="IPR050585">
    <property type="entry name" value="Xaa-Pro_dipeptidyl-ppase/CocE"/>
</dbReference>
<dbReference type="SMART" id="SM00939">
    <property type="entry name" value="PepX_C"/>
    <property type="match status" value="1"/>
</dbReference>